<dbReference type="InterPro" id="IPR009051">
    <property type="entry name" value="Helical_ferredxn"/>
</dbReference>
<evidence type="ECO:0000256" key="4">
    <source>
        <dbReference type="ARBA" id="ARBA00023004"/>
    </source>
</evidence>
<sequence length="213" mass="24479">MQTINLSTHTDPAFTQQVNEESHQDVALCYQCGNCTAGCPYTFVYDIPVHQIMRLVQAGQKDTVLRSRSLWLCATCQSCTTRCPNNIDVAQIMDVLRHMARREGYVTERNVKLFYDAFLESVHKHGRVYELGAMSSYIAHSKRVMTDAELGPTVMAKGKLSFTPHNIEGKEHVAAIFDRYMEKQEQGREAYRPFQAERMSPVAAWLRRLRREE</sequence>
<dbReference type="eggNOG" id="COG1150">
    <property type="taxonomic scope" value="Bacteria"/>
</dbReference>
<dbReference type="Proteomes" id="UP000001052">
    <property type="component" value="Chromosome"/>
</dbReference>
<keyword evidence="1" id="KW-0004">4Fe-4S</keyword>
<evidence type="ECO:0000313" key="8">
    <source>
        <dbReference type="Proteomes" id="UP000001052"/>
    </source>
</evidence>
<dbReference type="GO" id="GO:0016491">
    <property type="term" value="F:oxidoreductase activity"/>
    <property type="evidence" value="ECO:0007669"/>
    <property type="project" value="UniProtKB-KW"/>
</dbReference>
<reference evidence="8" key="1">
    <citation type="submission" date="2009-09" db="EMBL/GenBank/DDBJ databases">
        <title>The complete chromosome of Desulfohalobium retbaense DSM 5692.</title>
        <authorList>
            <consortium name="US DOE Joint Genome Institute (JGI-PGF)"/>
            <person name="Lucas S."/>
            <person name="Copeland A."/>
            <person name="Lapidus A."/>
            <person name="Glavina del Rio T."/>
            <person name="Dalin E."/>
            <person name="Tice H."/>
            <person name="Bruce D."/>
            <person name="Goodwin L."/>
            <person name="Pitluck S."/>
            <person name="Kyrpides N."/>
            <person name="Mavromatis K."/>
            <person name="Ivanova N."/>
            <person name="Mikhailova N."/>
            <person name="Munk A.C."/>
            <person name="Brettin T."/>
            <person name="Detter J.C."/>
            <person name="Han C."/>
            <person name="Tapia R."/>
            <person name="Larimer F."/>
            <person name="Land M."/>
            <person name="Hauser L."/>
            <person name="Markowitz V."/>
            <person name="Cheng J.-F."/>
            <person name="Hugenholtz P."/>
            <person name="Woyke T."/>
            <person name="Wu D."/>
            <person name="Spring S."/>
            <person name="Klenk H.-P."/>
            <person name="Eisen J.A."/>
        </authorList>
    </citation>
    <scope>NUCLEOTIDE SEQUENCE [LARGE SCALE GENOMIC DNA]</scope>
    <source>
        <strain evidence="8">DSM 5692</strain>
    </source>
</reference>
<keyword evidence="8" id="KW-1185">Reference proteome</keyword>
<dbReference type="OrthoDB" id="9769677at2"/>
<dbReference type="GO" id="GO:0051539">
    <property type="term" value="F:4 iron, 4 sulfur cluster binding"/>
    <property type="evidence" value="ECO:0007669"/>
    <property type="project" value="UniProtKB-KW"/>
</dbReference>
<evidence type="ECO:0000256" key="2">
    <source>
        <dbReference type="ARBA" id="ARBA00022723"/>
    </source>
</evidence>
<gene>
    <name evidence="7" type="ordered locus">Dret_0198</name>
</gene>
<dbReference type="InterPro" id="IPR017900">
    <property type="entry name" value="4Fe4S_Fe_S_CS"/>
</dbReference>
<accession>C8WZM5</accession>
<keyword evidence="5" id="KW-0411">Iron-sulfur</keyword>
<dbReference type="SUPFAM" id="SSF46548">
    <property type="entry name" value="alpha-helical ferredoxin"/>
    <property type="match status" value="1"/>
</dbReference>
<protein>
    <submittedName>
        <fullName evidence="7">Heterodisulfide reductase subunit C</fullName>
    </submittedName>
</protein>
<dbReference type="Gene3D" id="1.10.1060.10">
    <property type="entry name" value="Alpha-helical ferredoxin"/>
    <property type="match status" value="1"/>
</dbReference>
<evidence type="ECO:0000259" key="6">
    <source>
        <dbReference type="PROSITE" id="PS51379"/>
    </source>
</evidence>
<name>C8WZM5_DESRD</name>
<dbReference type="InterPro" id="IPR051460">
    <property type="entry name" value="HdrC_iron-sulfur_subunit"/>
</dbReference>
<dbReference type="PROSITE" id="PS51379">
    <property type="entry name" value="4FE4S_FER_2"/>
    <property type="match status" value="1"/>
</dbReference>
<dbReference type="PANTHER" id="PTHR43255">
    <property type="entry name" value="IRON-SULFUR-BINDING OXIDOREDUCTASE FADF-RELATED-RELATED"/>
    <property type="match status" value="1"/>
</dbReference>
<evidence type="ECO:0000256" key="1">
    <source>
        <dbReference type="ARBA" id="ARBA00022485"/>
    </source>
</evidence>
<keyword evidence="4" id="KW-0408">Iron</keyword>
<dbReference type="GO" id="GO:0046872">
    <property type="term" value="F:metal ion binding"/>
    <property type="evidence" value="ECO:0007669"/>
    <property type="project" value="UniProtKB-KW"/>
</dbReference>
<dbReference type="HOGENOM" id="CLU_093432_1_0_7"/>
<dbReference type="RefSeq" id="WP_015750659.1">
    <property type="nucleotide sequence ID" value="NC_013223.1"/>
</dbReference>
<dbReference type="InterPro" id="IPR017896">
    <property type="entry name" value="4Fe4S_Fe-S-bd"/>
</dbReference>
<feature type="domain" description="4Fe-4S ferredoxin-type" evidence="6">
    <location>
        <begin position="20"/>
        <end position="50"/>
    </location>
</feature>
<evidence type="ECO:0000256" key="5">
    <source>
        <dbReference type="ARBA" id="ARBA00023014"/>
    </source>
</evidence>
<keyword evidence="2" id="KW-0479">Metal-binding</keyword>
<reference evidence="7 8" key="2">
    <citation type="journal article" date="2010" name="Stand. Genomic Sci.">
        <title>Complete genome sequence of Desulfohalobium retbaense type strain (HR(100)).</title>
        <authorList>
            <person name="Spring S."/>
            <person name="Nolan M."/>
            <person name="Lapidus A."/>
            <person name="Glavina Del Rio T."/>
            <person name="Copeland A."/>
            <person name="Tice H."/>
            <person name="Cheng J.F."/>
            <person name="Lucas S."/>
            <person name="Land M."/>
            <person name="Chen F."/>
            <person name="Bruce D."/>
            <person name="Goodwin L."/>
            <person name="Pitluck S."/>
            <person name="Ivanova N."/>
            <person name="Mavromatis K."/>
            <person name="Mikhailova N."/>
            <person name="Pati A."/>
            <person name="Chen A."/>
            <person name="Palaniappan K."/>
            <person name="Hauser L."/>
            <person name="Chang Y.J."/>
            <person name="Jeffries C.D."/>
            <person name="Munk C."/>
            <person name="Kiss H."/>
            <person name="Chain P."/>
            <person name="Han C."/>
            <person name="Brettin T."/>
            <person name="Detter J.C."/>
            <person name="Schuler E."/>
            <person name="Goker M."/>
            <person name="Rohde M."/>
            <person name="Bristow J."/>
            <person name="Eisen J.A."/>
            <person name="Markowitz V."/>
            <person name="Hugenholtz P."/>
            <person name="Kyrpides N.C."/>
            <person name="Klenk H.P."/>
        </authorList>
    </citation>
    <scope>NUCLEOTIDE SEQUENCE [LARGE SCALE GENOMIC DNA]</scope>
    <source>
        <strain evidence="7 8">DSM 5692</strain>
    </source>
</reference>
<evidence type="ECO:0000313" key="7">
    <source>
        <dbReference type="EMBL" id="ACV67500.1"/>
    </source>
</evidence>
<dbReference type="KEGG" id="drt:Dret_0198"/>
<dbReference type="STRING" id="485915.Dret_0198"/>
<evidence type="ECO:0000256" key="3">
    <source>
        <dbReference type="ARBA" id="ARBA00023002"/>
    </source>
</evidence>
<dbReference type="PANTHER" id="PTHR43255:SF1">
    <property type="entry name" value="IRON-SULFUR-BINDING OXIDOREDUCTASE FADF-RELATED"/>
    <property type="match status" value="1"/>
</dbReference>
<proteinExistence type="predicted"/>
<keyword evidence="3" id="KW-0560">Oxidoreductase</keyword>
<dbReference type="AlphaFoldDB" id="C8WZM5"/>
<dbReference type="Pfam" id="PF13187">
    <property type="entry name" value="Fer4_9"/>
    <property type="match status" value="1"/>
</dbReference>
<dbReference type="EMBL" id="CP001734">
    <property type="protein sequence ID" value="ACV67500.1"/>
    <property type="molecule type" value="Genomic_DNA"/>
</dbReference>
<dbReference type="GO" id="GO:0005886">
    <property type="term" value="C:plasma membrane"/>
    <property type="evidence" value="ECO:0007669"/>
    <property type="project" value="TreeGrafter"/>
</dbReference>
<dbReference type="PROSITE" id="PS00198">
    <property type="entry name" value="4FE4S_FER_1"/>
    <property type="match status" value="1"/>
</dbReference>
<organism evidence="7 8">
    <name type="scientific">Desulfohalobium retbaense (strain ATCC 49708 / DSM 5692 / JCM 16813 / HR100)</name>
    <dbReference type="NCBI Taxonomy" id="485915"/>
    <lineage>
        <taxon>Bacteria</taxon>
        <taxon>Pseudomonadati</taxon>
        <taxon>Thermodesulfobacteriota</taxon>
        <taxon>Desulfovibrionia</taxon>
        <taxon>Desulfovibrionales</taxon>
        <taxon>Desulfohalobiaceae</taxon>
        <taxon>Desulfohalobium</taxon>
    </lineage>
</organism>